<feature type="domain" description="Putative restriction endonuclease" evidence="1">
    <location>
        <begin position="25"/>
        <end position="195"/>
    </location>
</feature>
<dbReference type="InterPro" id="IPR012296">
    <property type="entry name" value="Nuclease_put_TT1808"/>
</dbReference>
<dbReference type="AlphaFoldDB" id="A0A166IC15"/>
<dbReference type="Pfam" id="PF05685">
    <property type="entry name" value="Uma2"/>
    <property type="match status" value="1"/>
</dbReference>
<accession>A0A166IC15</accession>
<name>A0A166IC15_NODSP</name>
<dbReference type="OrthoDB" id="455378at2"/>
<proteinExistence type="predicted"/>
<protein>
    <recommendedName>
        <fullName evidence="1">Putative restriction endonuclease domain-containing protein</fullName>
    </recommendedName>
</protein>
<dbReference type="CDD" id="cd06260">
    <property type="entry name" value="DUF820-like"/>
    <property type="match status" value="1"/>
</dbReference>
<dbReference type="RefSeq" id="WP_063874140.1">
    <property type="nucleotide sequence ID" value="NZ_CAWMRI010000261.1"/>
</dbReference>
<dbReference type="InterPro" id="IPR011335">
    <property type="entry name" value="Restrct_endonuc-II-like"/>
</dbReference>
<dbReference type="SUPFAM" id="SSF52980">
    <property type="entry name" value="Restriction endonuclease-like"/>
    <property type="match status" value="1"/>
</dbReference>
<evidence type="ECO:0000313" key="3">
    <source>
        <dbReference type="Proteomes" id="UP000076555"/>
    </source>
</evidence>
<dbReference type="PANTHER" id="PTHR34107:SF7">
    <property type="entry name" value="SLR2092 PROTEIN"/>
    <property type="match status" value="1"/>
</dbReference>
<dbReference type="PANTHER" id="PTHR34107">
    <property type="entry name" value="SLL0198 PROTEIN-RELATED"/>
    <property type="match status" value="1"/>
</dbReference>
<dbReference type="Gene3D" id="3.90.1570.10">
    <property type="entry name" value="tt1808, chain A"/>
    <property type="match status" value="1"/>
</dbReference>
<organism evidence="2 3">
    <name type="scientific">Nodularia spumigena CENA596</name>
    <dbReference type="NCBI Taxonomy" id="1819295"/>
    <lineage>
        <taxon>Bacteria</taxon>
        <taxon>Bacillati</taxon>
        <taxon>Cyanobacteriota</taxon>
        <taxon>Cyanophyceae</taxon>
        <taxon>Nostocales</taxon>
        <taxon>Nodulariaceae</taxon>
        <taxon>Nodularia</taxon>
    </lineage>
</organism>
<gene>
    <name evidence="2" type="ORF">A2T98_19155</name>
</gene>
<dbReference type="InterPro" id="IPR008538">
    <property type="entry name" value="Uma2"/>
</dbReference>
<comment type="caution">
    <text evidence="2">The sequence shown here is derived from an EMBL/GenBank/DDBJ whole genome shotgun (WGS) entry which is preliminary data.</text>
</comment>
<evidence type="ECO:0000313" key="2">
    <source>
        <dbReference type="EMBL" id="KZL48200.1"/>
    </source>
</evidence>
<evidence type="ECO:0000259" key="1">
    <source>
        <dbReference type="Pfam" id="PF05685"/>
    </source>
</evidence>
<sequence>MTQPNLTPPIAVNIPNTLTLQVSYEQFVDLALANRDLQLERTATGELIIMPPTGSDTGNKNLDIEGQLWLWNRQNKLGKAFNSSTGFRLPNGANRSPDAAWVSKQRWDALTLEQQETFAPICPDFVLELRSKTDSLEKLQAKMREYIENGAGLGWLIDRKNQRVEIYRRGRNVEVLDHPVSLSGEDVLPGFVLDLTEVWS</sequence>
<dbReference type="Proteomes" id="UP000076555">
    <property type="component" value="Unassembled WGS sequence"/>
</dbReference>
<reference evidence="2 3" key="1">
    <citation type="submission" date="2016-04" db="EMBL/GenBank/DDBJ databases">
        <title>Draft Genome Assembly of the Bloom-forming Cyanobacterium Nodularia spumigena Strain CENA596 in Shrimp Production Ponds.</title>
        <authorList>
            <person name="Popin R.V."/>
            <person name="Rigonato J."/>
            <person name="Abreu V.A."/>
            <person name="Andreote A.P."/>
            <person name="Silveira S.B."/>
            <person name="Odebrecht C."/>
            <person name="Fiore M.F."/>
        </authorList>
    </citation>
    <scope>NUCLEOTIDE SEQUENCE [LARGE SCALE GENOMIC DNA]</scope>
    <source>
        <strain evidence="2 3">CENA596</strain>
    </source>
</reference>
<dbReference type="EMBL" id="LWAJ01000261">
    <property type="protein sequence ID" value="KZL48200.1"/>
    <property type="molecule type" value="Genomic_DNA"/>
</dbReference>